<evidence type="ECO:0000256" key="1">
    <source>
        <dbReference type="SAM" id="MobiDB-lite"/>
    </source>
</evidence>
<comment type="caution">
    <text evidence="2">The sequence shown here is derived from an EMBL/GenBank/DDBJ whole genome shotgun (WGS) entry which is preliminary data.</text>
</comment>
<feature type="compositionally biased region" description="Basic and acidic residues" evidence="1">
    <location>
        <begin position="156"/>
        <end position="173"/>
    </location>
</feature>
<reference evidence="2 3" key="1">
    <citation type="submission" date="2021-06" db="EMBL/GenBank/DDBJ databases">
        <authorList>
            <person name="Sun Q."/>
            <person name="Li D."/>
        </authorList>
    </citation>
    <scope>NUCLEOTIDE SEQUENCE [LARGE SCALE GENOMIC DNA]</scope>
    <source>
        <strain evidence="2 3">MSJ-4</strain>
    </source>
</reference>
<protein>
    <submittedName>
        <fullName evidence="2">Uncharacterized protein</fullName>
    </submittedName>
</protein>
<evidence type="ECO:0000313" key="2">
    <source>
        <dbReference type="EMBL" id="MBU5590238.1"/>
    </source>
</evidence>
<name>A0ABS6EW76_9CLOT</name>
<evidence type="ECO:0000313" key="3">
    <source>
        <dbReference type="Proteomes" id="UP000736583"/>
    </source>
</evidence>
<dbReference type="EMBL" id="JAHLQL010000001">
    <property type="protein sequence ID" value="MBU5590238.1"/>
    <property type="molecule type" value="Genomic_DNA"/>
</dbReference>
<proteinExistence type="predicted"/>
<dbReference type="RefSeq" id="WP_216455485.1">
    <property type="nucleotide sequence ID" value="NZ_JAHLQL010000001.1"/>
</dbReference>
<feature type="region of interest" description="Disordered" evidence="1">
    <location>
        <begin position="150"/>
        <end position="202"/>
    </location>
</feature>
<sequence>MKVNNIEVSGIVSPEEIKKYSFDYPCKEICKTFIISIPENKLPIDKLIYIFLGADITESKVNSTYKKNLFVDAYFKSQIIYLSNTQSPNLHSIDISRPFSEFLPIPDEIDDIDPLIFIEDAFVRQINSKEILISVFLLLCPAVNDIDNIQDPTDELNTKDDLNEYDESFKTDSDISETPDYDSQPNELIDTEESSNETAKKDYNIDIEYDMNSSEDSSENFFDFEWE</sequence>
<gene>
    <name evidence="2" type="ORF">KQI89_00510</name>
</gene>
<keyword evidence="3" id="KW-1185">Reference proteome</keyword>
<accession>A0ABS6EW76</accession>
<dbReference type="Proteomes" id="UP000736583">
    <property type="component" value="Unassembled WGS sequence"/>
</dbReference>
<organism evidence="2 3">
    <name type="scientific">Clostridium simiarum</name>
    <dbReference type="NCBI Taxonomy" id="2841506"/>
    <lineage>
        <taxon>Bacteria</taxon>
        <taxon>Bacillati</taxon>
        <taxon>Bacillota</taxon>
        <taxon>Clostridia</taxon>
        <taxon>Eubacteriales</taxon>
        <taxon>Clostridiaceae</taxon>
        <taxon>Clostridium</taxon>
    </lineage>
</organism>